<sequence>MQPISGQIISGEFDHVHNHFSVQKVKNLSTLSVLNEQQISMLYRYLKLHENEEDGQIVTLYDQIPVMLTQFETKLLLRDLERVQQLYKQC</sequence>
<organism evidence="1 3">
    <name type="scientific">Bacillus canaveralius</name>
    <dbReference type="NCBI Taxonomy" id="1403243"/>
    <lineage>
        <taxon>Bacteria</taxon>
        <taxon>Bacillati</taxon>
        <taxon>Bacillota</taxon>
        <taxon>Bacilli</taxon>
        <taxon>Bacillales</taxon>
        <taxon>Bacillaceae</taxon>
        <taxon>Bacillus</taxon>
    </lineage>
</organism>
<evidence type="ECO:0000313" key="1">
    <source>
        <dbReference type="EMBL" id="PLR80765.1"/>
    </source>
</evidence>
<reference evidence="1 3" key="1">
    <citation type="submission" date="2017-11" db="EMBL/GenBank/DDBJ databases">
        <title>Comparitive Functional Genomics of Dry Heat Resistant strains isolated from the Viking Spacecraft.</title>
        <authorList>
            <person name="Seuylemezian A."/>
            <person name="Cooper K."/>
            <person name="Vaishampayan P."/>
        </authorList>
    </citation>
    <scope>NUCLEOTIDE SEQUENCE [LARGE SCALE GENOMIC DNA]</scope>
    <source>
        <strain evidence="1 3">M4.6</strain>
    </source>
</reference>
<gene>
    <name evidence="1" type="ORF">CU635_17080</name>
    <name evidence="2" type="ORF">CVD25_08290</name>
</gene>
<dbReference type="RefSeq" id="WP_101578592.1">
    <property type="nucleotide sequence ID" value="NZ_PGVA01000044.1"/>
</dbReference>
<evidence type="ECO:0000313" key="2">
    <source>
        <dbReference type="EMBL" id="PLR98357.1"/>
    </source>
</evidence>
<comment type="caution">
    <text evidence="1">The sequence shown here is derived from an EMBL/GenBank/DDBJ whole genome shotgun (WGS) entry which is preliminary data.</text>
</comment>
<dbReference type="EMBL" id="PGVD01000022">
    <property type="protein sequence ID" value="PLR98357.1"/>
    <property type="molecule type" value="Genomic_DNA"/>
</dbReference>
<protein>
    <submittedName>
        <fullName evidence="1">Uncharacterized protein</fullName>
    </submittedName>
</protein>
<keyword evidence="4" id="KW-1185">Reference proteome</keyword>
<dbReference type="EMBL" id="PGVA01000044">
    <property type="protein sequence ID" value="PLR80765.1"/>
    <property type="molecule type" value="Genomic_DNA"/>
</dbReference>
<accession>A0A2N5GIF2</accession>
<dbReference type="AlphaFoldDB" id="A0A2N5GIF2"/>
<evidence type="ECO:0000313" key="3">
    <source>
        <dbReference type="Proteomes" id="UP000234951"/>
    </source>
</evidence>
<dbReference type="Proteomes" id="UP000234951">
    <property type="component" value="Unassembled WGS sequence"/>
</dbReference>
<name>A0A2N5GIF2_9BACI</name>
<reference evidence="2 4" key="2">
    <citation type="submission" date="2017-12" db="EMBL/GenBank/DDBJ databases">
        <title>Comparative Functional Genomics of Dry Heat Resistant strains isolated from the Viking Spacecraft.</title>
        <authorList>
            <person name="Seuylemezian A."/>
            <person name="Cooper K."/>
            <person name="Vaishampayan P."/>
        </authorList>
    </citation>
    <scope>NUCLEOTIDE SEQUENCE [LARGE SCALE GENOMIC DNA]</scope>
    <source>
        <strain evidence="2 4">ATCC 29669</strain>
    </source>
</reference>
<proteinExistence type="predicted"/>
<dbReference type="OrthoDB" id="2680434at2"/>
<evidence type="ECO:0000313" key="4">
    <source>
        <dbReference type="Proteomes" id="UP000235114"/>
    </source>
</evidence>
<dbReference type="Proteomes" id="UP000235114">
    <property type="component" value="Unassembled WGS sequence"/>
</dbReference>